<dbReference type="Proteomes" id="UP000503498">
    <property type="component" value="Chromosome"/>
</dbReference>
<evidence type="ECO:0000313" key="3">
    <source>
        <dbReference type="Proteomes" id="UP000503498"/>
    </source>
</evidence>
<gene>
    <name evidence="2" type="ORF">HG421_10240</name>
</gene>
<organism evidence="2 3">
    <name type="scientific">Xanthomonas campestris pv. badrii</name>
    <dbReference type="NCBI Taxonomy" id="149696"/>
    <lineage>
        <taxon>Bacteria</taxon>
        <taxon>Pseudomonadati</taxon>
        <taxon>Pseudomonadota</taxon>
        <taxon>Gammaproteobacteria</taxon>
        <taxon>Lysobacterales</taxon>
        <taxon>Lysobacteraceae</taxon>
        <taxon>Xanthomonas</taxon>
    </lineage>
</organism>
<protein>
    <submittedName>
        <fullName evidence="2">Uncharacterized protein</fullName>
    </submittedName>
</protein>
<dbReference type="AlphaFoldDB" id="A0A7Z2ZFP2"/>
<name>A0A7Z2ZFP2_XANCA</name>
<accession>A0A7Z2ZFP2</accession>
<evidence type="ECO:0000256" key="1">
    <source>
        <dbReference type="SAM" id="MobiDB-lite"/>
    </source>
</evidence>
<dbReference type="EMBL" id="CP051651">
    <property type="protein sequence ID" value="QJD66267.1"/>
    <property type="molecule type" value="Genomic_DNA"/>
</dbReference>
<reference evidence="2 3" key="1">
    <citation type="submission" date="2020-04" db="EMBL/GenBank/DDBJ databases">
        <title>Genome-Wide Identification of 5-Methylcytosine Sites in Bacterial Genomes By High-Throughput Sequencing of MspJI Restriction Fragments.</title>
        <authorList>
            <person name="Wu V."/>
        </authorList>
    </citation>
    <scope>NUCLEOTIDE SEQUENCE [LARGE SCALE GENOMIC DNA]</scope>
    <source>
        <strain evidence="2 3">NEB122</strain>
    </source>
</reference>
<feature type="region of interest" description="Disordered" evidence="1">
    <location>
        <begin position="1"/>
        <end position="32"/>
    </location>
</feature>
<dbReference type="RefSeq" id="WP_168968110.1">
    <property type="nucleotide sequence ID" value="NZ_CP051651.1"/>
</dbReference>
<evidence type="ECO:0000313" key="2">
    <source>
        <dbReference type="EMBL" id="QJD66267.1"/>
    </source>
</evidence>
<sequence>MNFIDSNKKPIPPSTLDPDQHQAKQRGMPRWKPFLGGNTNPDVYVLEGKLVVRLVDAAVNSKKDDPDYETYTVYEAKDGHFYGLLN</sequence>
<proteinExistence type="predicted"/>
<reference evidence="2 3" key="2">
    <citation type="submission" date="2020-04" db="EMBL/GenBank/DDBJ databases">
        <authorList>
            <person name="Fomenkov A."/>
            <person name="Anton B.P."/>
            <person name="Roberts R.J."/>
        </authorList>
    </citation>
    <scope>NUCLEOTIDE SEQUENCE [LARGE SCALE GENOMIC DNA]</scope>
    <source>
        <strain evidence="2 3">NEB122</strain>
    </source>
</reference>